<evidence type="ECO:0000256" key="18">
    <source>
        <dbReference type="ARBA" id="ARBA00030649"/>
    </source>
</evidence>
<evidence type="ECO:0000259" key="21">
    <source>
        <dbReference type="Pfam" id="PF02326"/>
    </source>
</evidence>
<keyword evidence="13 20" id="KW-1133">Transmembrane helix</keyword>
<evidence type="ECO:0000256" key="9">
    <source>
        <dbReference type="ARBA" id="ARBA00022741"/>
    </source>
</evidence>
<dbReference type="GO" id="GO:1902600">
    <property type="term" value="P:proton transmembrane transport"/>
    <property type="evidence" value="ECO:0007669"/>
    <property type="project" value="UniProtKB-KW"/>
</dbReference>
<evidence type="ECO:0000313" key="22">
    <source>
        <dbReference type="EMBL" id="QBX98761.1"/>
    </source>
</evidence>
<dbReference type="GO" id="GO:0031966">
    <property type="term" value="C:mitochondrial membrane"/>
    <property type="evidence" value="ECO:0007669"/>
    <property type="project" value="UniProtKB-SubCell"/>
</dbReference>
<evidence type="ECO:0000256" key="13">
    <source>
        <dbReference type="ARBA" id="ARBA00022989"/>
    </source>
</evidence>
<evidence type="ECO:0000256" key="6">
    <source>
        <dbReference type="ARBA" id="ARBA00022448"/>
    </source>
</evidence>
<evidence type="ECO:0000256" key="19">
    <source>
        <dbReference type="ARBA" id="ARBA00048383"/>
    </source>
</evidence>
<evidence type="ECO:0000256" key="4">
    <source>
        <dbReference type="ARBA" id="ARBA00011648"/>
    </source>
</evidence>
<dbReference type="AlphaFoldDB" id="A0A4D6C500"/>
<evidence type="ECO:0000256" key="8">
    <source>
        <dbReference type="ARBA" id="ARBA00022692"/>
    </source>
</evidence>
<keyword evidence="16 20" id="KW-0472">Membrane</keyword>
<dbReference type="PANTHER" id="PTHR36816">
    <property type="entry name" value="ATP SYNTHASE PROTEIN YMF19"/>
    <property type="match status" value="1"/>
</dbReference>
<comment type="catalytic activity">
    <reaction evidence="19">
        <text>ATP + H2O + 4 H(+)(in) = ADP + phosphate + 5 H(+)(out)</text>
        <dbReference type="Rhea" id="RHEA:57720"/>
        <dbReference type="ChEBI" id="CHEBI:15377"/>
        <dbReference type="ChEBI" id="CHEBI:15378"/>
        <dbReference type="ChEBI" id="CHEBI:30616"/>
        <dbReference type="ChEBI" id="CHEBI:43474"/>
        <dbReference type="ChEBI" id="CHEBI:456216"/>
        <dbReference type="EC" id="7.1.2.2"/>
    </reaction>
</comment>
<accession>A0A4D6C500</accession>
<feature type="domain" description="ATP synthase YMF19-like N-terminal" evidence="21">
    <location>
        <begin position="2"/>
        <end position="79"/>
    </location>
</feature>
<protein>
    <recommendedName>
        <fullName evidence="5">H(+)-transporting two-sector ATPase</fullName>
        <ecNumber evidence="5">7.1.2.2</ecNumber>
    </recommendedName>
    <alternativeName>
        <fullName evidence="18">Mitochondrial protein YMF19</fullName>
    </alternativeName>
</protein>
<dbReference type="InterPro" id="IPR044975">
    <property type="entry name" value="YMF19-like"/>
</dbReference>
<proteinExistence type="inferred from homology"/>
<gene>
    <name evidence="22" type="primary">atp8</name>
</gene>
<evidence type="ECO:0000256" key="15">
    <source>
        <dbReference type="ARBA" id="ARBA00023128"/>
    </source>
</evidence>
<name>A0A4D6C500_9CHLO</name>
<dbReference type="GeneID" id="40513480"/>
<evidence type="ECO:0000256" key="16">
    <source>
        <dbReference type="ARBA" id="ARBA00023136"/>
    </source>
</evidence>
<evidence type="ECO:0000256" key="11">
    <source>
        <dbReference type="ARBA" id="ARBA00022840"/>
    </source>
</evidence>
<keyword evidence="12" id="KW-1278">Translocase</keyword>
<keyword evidence="14" id="KW-0406">Ion transport</keyword>
<comment type="similarity">
    <text evidence="3">Belongs to the ATPase protein YMF19 family.</text>
</comment>
<evidence type="ECO:0000256" key="14">
    <source>
        <dbReference type="ARBA" id="ARBA00023065"/>
    </source>
</evidence>
<geneLocation type="mitochondrion" evidence="22"/>
<reference evidence="22" key="1">
    <citation type="journal article" date="2019" name="Genome Biol. Evol.">
        <title>Tracing the Evolution of the Plastome and Mitogenome in the Chloropicophyceae Uncovered Convergent tRNA Gene Losses and a Variant Plastid Genetic Code.</title>
        <authorList>
            <person name="Turmel M."/>
            <person name="Dos Santos A.L."/>
            <person name="Otis C."/>
            <person name="Sergerie R."/>
            <person name="Lemieux C."/>
        </authorList>
    </citation>
    <scope>NUCLEOTIDE SEQUENCE</scope>
</reference>
<dbReference type="EMBL" id="MK086007">
    <property type="protein sequence ID" value="QBX98761.1"/>
    <property type="molecule type" value="Genomic_DNA"/>
</dbReference>
<comment type="subcellular location">
    <subcellularLocation>
        <location evidence="2">Mitochondrion membrane</location>
        <topology evidence="2">Single-pass membrane protein</topology>
    </subcellularLocation>
</comment>
<keyword evidence="10" id="KW-0375">Hydrogen ion transport</keyword>
<evidence type="ECO:0000256" key="1">
    <source>
        <dbReference type="ARBA" id="ARBA00003096"/>
    </source>
</evidence>
<evidence type="ECO:0000256" key="20">
    <source>
        <dbReference type="SAM" id="Phobius"/>
    </source>
</evidence>
<evidence type="ECO:0000256" key="5">
    <source>
        <dbReference type="ARBA" id="ARBA00012473"/>
    </source>
</evidence>
<keyword evidence="17" id="KW-0066">ATP synthesis</keyword>
<dbReference type="GO" id="GO:0045259">
    <property type="term" value="C:proton-transporting ATP synthase complex"/>
    <property type="evidence" value="ECO:0007669"/>
    <property type="project" value="UniProtKB-KW"/>
</dbReference>
<sequence>MPQLDHVSFFSQFFWLCIFFFSFYVGLLKGFMPKMSRLLKLRSAKTGDDASDLQVHENEQTSVYNAYNTMLTTSLNTCKQSVNNHFENTQDWLTKKQQDAHTGPLKGSNTEYLTKLGQTCLAQRLVLAQLDVCMPPVLDTPSKGATKTLYTHCLVNALSNSVSGKETKR</sequence>
<comment type="function">
    <text evidence="1">This is one of the chains of the nonenzymatic component (CF(0) subunit) of the mitochondrial ATPase complex.</text>
</comment>
<keyword evidence="7" id="KW-0138">CF(0)</keyword>
<evidence type="ECO:0000256" key="10">
    <source>
        <dbReference type="ARBA" id="ARBA00022781"/>
    </source>
</evidence>
<feature type="transmembrane region" description="Helical" evidence="20">
    <location>
        <begin position="12"/>
        <end position="32"/>
    </location>
</feature>
<keyword evidence="8 20" id="KW-0812">Transmembrane</keyword>
<dbReference type="Pfam" id="PF02326">
    <property type="entry name" value="YMF19"/>
    <property type="match status" value="1"/>
</dbReference>
<dbReference type="GO" id="GO:0006754">
    <property type="term" value="P:ATP biosynthetic process"/>
    <property type="evidence" value="ECO:0007669"/>
    <property type="project" value="UniProtKB-KW"/>
</dbReference>
<organism evidence="22">
    <name type="scientific">Chloroparvula japonica</name>
    <dbReference type="NCBI Taxonomy" id="1411623"/>
    <lineage>
        <taxon>Eukaryota</taxon>
        <taxon>Viridiplantae</taxon>
        <taxon>Chlorophyta</taxon>
        <taxon>Chloropicophyceae</taxon>
        <taxon>Chloropicales</taxon>
        <taxon>Chloropicaceae</taxon>
        <taxon>Chloroparvula</taxon>
    </lineage>
</organism>
<keyword evidence="9" id="KW-0547">Nucleotide-binding</keyword>
<dbReference type="EC" id="7.1.2.2" evidence="5"/>
<evidence type="ECO:0000256" key="7">
    <source>
        <dbReference type="ARBA" id="ARBA00022547"/>
    </source>
</evidence>
<comment type="subunit">
    <text evidence="4">F-type ATPases have 2 components, CF(1) - the catalytic core - and CF(0) - the membrane proton channel. CF(1) has five subunits: alpha(3), beta(3), gamma(1), delta(1), epsilon(1). CF(0) has three main subunits: a, b and c.</text>
</comment>
<dbReference type="RefSeq" id="YP_009647103.1">
    <property type="nucleotide sequence ID" value="NC_042601.1"/>
</dbReference>
<keyword evidence="6" id="KW-0813">Transport</keyword>
<evidence type="ECO:0000256" key="2">
    <source>
        <dbReference type="ARBA" id="ARBA00004304"/>
    </source>
</evidence>
<dbReference type="GO" id="GO:0005524">
    <property type="term" value="F:ATP binding"/>
    <property type="evidence" value="ECO:0007669"/>
    <property type="project" value="UniProtKB-KW"/>
</dbReference>
<evidence type="ECO:0000256" key="3">
    <source>
        <dbReference type="ARBA" id="ARBA00010946"/>
    </source>
</evidence>
<dbReference type="PANTHER" id="PTHR36816:SF1">
    <property type="entry name" value="ATP SYNTHASE PROTEIN YMF19"/>
    <property type="match status" value="1"/>
</dbReference>
<evidence type="ECO:0000256" key="12">
    <source>
        <dbReference type="ARBA" id="ARBA00022967"/>
    </source>
</evidence>
<keyword evidence="15 22" id="KW-0496">Mitochondrion</keyword>
<evidence type="ECO:0000256" key="17">
    <source>
        <dbReference type="ARBA" id="ARBA00023310"/>
    </source>
</evidence>
<dbReference type="InterPro" id="IPR003319">
    <property type="entry name" value="YMF19-like_N"/>
</dbReference>
<keyword evidence="11" id="KW-0067">ATP-binding</keyword>